<name>A0A918VYR6_9FLAO</name>
<dbReference type="GO" id="GO:0003677">
    <property type="term" value="F:DNA binding"/>
    <property type="evidence" value="ECO:0007669"/>
    <property type="project" value="InterPro"/>
</dbReference>
<reference evidence="5" key="1">
    <citation type="journal article" date="2014" name="Int. J. Syst. Evol. Microbiol.">
        <title>Complete genome sequence of Corynebacterium casei LMG S-19264T (=DSM 44701T), isolated from a smear-ripened cheese.</title>
        <authorList>
            <consortium name="US DOE Joint Genome Institute (JGI-PGF)"/>
            <person name="Walter F."/>
            <person name="Albersmeier A."/>
            <person name="Kalinowski J."/>
            <person name="Ruckert C."/>
        </authorList>
    </citation>
    <scope>NUCLEOTIDE SEQUENCE</scope>
    <source>
        <strain evidence="5">KCTC 12719</strain>
    </source>
</reference>
<comment type="caution">
    <text evidence="5">The sequence shown here is derived from an EMBL/GenBank/DDBJ whole genome shotgun (WGS) entry which is preliminary data.</text>
</comment>
<dbReference type="EMBL" id="BMXB01000007">
    <property type="protein sequence ID" value="GHA38338.1"/>
    <property type="molecule type" value="Genomic_DNA"/>
</dbReference>
<accession>A0A918VYR6</accession>
<dbReference type="SUPFAM" id="SSF57783">
    <property type="entry name" value="Zinc beta-ribbon"/>
    <property type="match status" value="1"/>
</dbReference>
<dbReference type="InterPro" id="IPR050219">
    <property type="entry name" value="DnaG_primase"/>
</dbReference>
<dbReference type="AlphaFoldDB" id="A0A918VYR6"/>
<keyword evidence="6" id="KW-1185">Reference proteome</keyword>
<evidence type="ECO:0000313" key="6">
    <source>
        <dbReference type="Proteomes" id="UP000610456"/>
    </source>
</evidence>
<keyword evidence="1" id="KW-0479">Metal-binding</keyword>
<dbReference type="Pfam" id="PF13155">
    <property type="entry name" value="Toprim_2"/>
    <property type="match status" value="1"/>
</dbReference>
<evidence type="ECO:0000256" key="3">
    <source>
        <dbReference type="ARBA" id="ARBA00022833"/>
    </source>
</evidence>
<reference evidence="5" key="2">
    <citation type="submission" date="2020-09" db="EMBL/GenBank/DDBJ databases">
        <authorList>
            <person name="Sun Q."/>
            <person name="Kim S."/>
        </authorList>
    </citation>
    <scope>NUCLEOTIDE SEQUENCE</scope>
    <source>
        <strain evidence="5">KCTC 12719</strain>
    </source>
</reference>
<feature type="domain" description="Zinc finger CHC2-type" evidence="4">
    <location>
        <begin position="37"/>
        <end position="97"/>
    </location>
</feature>
<dbReference type="GO" id="GO:0008270">
    <property type="term" value="F:zinc ion binding"/>
    <property type="evidence" value="ECO:0007669"/>
    <property type="project" value="UniProtKB-KW"/>
</dbReference>
<dbReference type="PANTHER" id="PTHR30313">
    <property type="entry name" value="DNA PRIMASE"/>
    <property type="match status" value="1"/>
</dbReference>
<organism evidence="5 6">
    <name type="scientific">Salinimicrobium marinum</name>
    <dbReference type="NCBI Taxonomy" id="680283"/>
    <lineage>
        <taxon>Bacteria</taxon>
        <taxon>Pseudomonadati</taxon>
        <taxon>Bacteroidota</taxon>
        <taxon>Flavobacteriia</taxon>
        <taxon>Flavobacteriales</taxon>
        <taxon>Flavobacteriaceae</taxon>
        <taxon>Salinimicrobium</taxon>
    </lineage>
</organism>
<sequence length="296" mass="34018">MRREDCISKSCERARNVCIVKTLAKLGHFPSRTTEKEAWFLSPLRSETQASFNVSLIKNLWYDFGIGKGGSIIDLIMELKSCSLKEALEVLQADTIISIFNAPIQKLGSKKAIEIIKVENLKHLALKGYLHSRNIPVEIARKYCKEVWYRLKDREFFAIGLENNLGGWELRNKYCKYSSSPKSYSFMEHSSDRLLVTEGIFDFLTLAVLEEDLVRASDVIVLNSLAFLQKIKTILEKYQEIVLFLDNDPAGERATKEVLGLYEYAIDHSGSYKPHKDLNEKLNAIRRNIIVQRTYK</sequence>
<dbReference type="GO" id="GO:0003899">
    <property type="term" value="F:DNA-directed RNA polymerase activity"/>
    <property type="evidence" value="ECO:0007669"/>
    <property type="project" value="InterPro"/>
</dbReference>
<dbReference type="Gene3D" id="3.90.580.10">
    <property type="entry name" value="Zinc finger, CHC2-type domain"/>
    <property type="match status" value="1"/>
</dbReference>
<evidence type="ECO:0000259" key="4">
    <source>
        <dbReference type="Pfam" id="PF01807"/>
    </source>
</evidence>
<evidence type="ECO:0000256" key="2">
    <source>
        <dbReference type="ARBA" id="ARBA00022771"/>
    </source>
</evidence>
<keyword evidence="2" id="KW-0863">Zinc-finger</keyword>
<evidence type="ECO:0000256" key="1">
    <source>
        <dbReference type="ARBA" id="ARBA00022723"/>
    </source>
</evidence>
<dbReference type="GO" id="GO:0006269">
    <property type="term" value="P:DNA replication, synthesis of primer"/>
    <property type="evidence" value="ECO:0007669"/>
    <property type="project" value="TreeGrafter"/>
</dbReference>
<keyword evidence="3" id="KW-0862">Zinc</keyword>
<dbReference type="RefSeq" id="WP_189604576.1">
    <property type="nucleotide sequence ID" value="NZ_BMXB01000007.1"/>
</dbReference>
<dbReference type="InterPro" id="IPR002694">
    <property type="entry name" value="Znf_CHC2"/>
</dbReference>
<evidence type="ECO:0000313" key="5">
    <source>
        <dbReference type="EMBL" id="GHA38338.1"/>
    </source>
</evidence>
<dbReference type="SUPFAM" id="SSF56731">
    <property type="entry name" value="DNA primase core"/>
    <property type="match status" value="1"/>
</dbReference>
<dbReference type="Proteomes" id="UP000610456">
    <property type="component" value="Unassembled WGS sequence"/>
</dbReference>
<proteinExistence type="predicted"/>
<dbReference type="CDD" id="cd00188">
    <property type="entry name" value="TOPRIM"/>
    <property type="match status" value="1"/>
</dbReference>
<dbReference type="PANTHER" id="PTHR30313:SF2">
    <property type="entry name" value="DNA PRIMASE"/>
    <property type="match status" value="1"/>
</dbReference>
<dbReference type="Pfam" id="PF01807">
    <property type="entry name" value="Zn_ribbon_DnaG"/>
    <property type="match status" value="1"/>
</dbReference>
<dbReference type="Gene3D" id="3.40.1360.10">
    <property type="match status" value="1"/>
</dbReference>
<dbReference type="InterPro" id="IPR036977">
    <property type="entry name" value="DNA_primase_Znf_CHC2"/>
</dbReference>
<dbReference type="GO" id="GO:0005737">
    <property type="term" value="C:cytoplasm"/>
    <property type="evidence" value="ECO:0007669"/>
    <property type="project" value="TreeGrafter"/>
</dbReference>
<protein>
    <submittedName>
        <fullName evidence="5">Transposase</fullName>
    </submittedName>
</protein>
<gene>
    <name evidence="5" type="primary">traP</name>
    <name evidence="5" type="ORF">GCM10007103_19650</name>
</gene>